<accession>A0A0E9X0K6</accession>
<dbReference type="EMBL" id="GBXM01012335">
    <property type="protein sequence ID" value="JAH96242.1"/>
    <property type="molecule type" value="Transcribed_RNA"/>
</dbReference>
<reference evidence="1" key="2">
    <citation type="journal article" date="2015" name="Fish Shellfish Immunol.">
        <title>Early steps in the European eel (Anguilla anguilla)-Vibrio vulnificus interaction in the gills: Role of the RtxA13 toxin.</title>
        <authorList>
            <person name="Callol A."/>
            <person name="Pajuelo D."/>
            <person name="Ebbesson L."/>
            <person name="Teles M."/>
            <person name="MacKenzie S."/>
            <person name="Amaro C."/>
        </authorList>
    </citation>
    <scope>NUCLEOTIDE SEQUENCE</scope>
</reference>
<reference evidence="1" key="1">
    <citation type="submission" date="2014-11" db="EMBL/GenBank/DDBJ databases">
        <authorList>
            <person name="Amaro Gonzalez C."/>
        </authorList>
    </citation>
    <scope>NUCLEOTIDE SEQUENCE</scope>
</reference>
<proteinExistence type="predicted"/>
<name>A0A0E9X0K6_ANGAN</name>
<protein>
    <submittedName>
        <fullName evidence="1">Uncharacterized protein</fullName>
    </submittedName>
</protein>
<evidence type="ECO:0000313" key="1">
    <source>
        <dbReference type="EMBL" id="JAH96242.1"/>
    </source>
</evidence>
<organism evidence="1">
    <name type="scientific">Anguilla anguilla</name>
    <name type="common">European freshwater eel</name>
    <name type="synonym">Muraena anguilla</name>
    <dbReference type="NCBI Taxonomy" id="7936"/>
    <lineage>
        <taxon>Eukaryota</taxon>
        <taxon>Metazoa</taxon>
        <taxon>Chordata</taxon>
        <taxon>Craniata</taxon>
        <taxon>Vertebrata</taxon>
        <taxon>Euteleostomi</taxon>
        <taxon>Actinopterygii</taxon>
        <taxon>Neopterygii</taxon>
        <taxon>Teleostei</taxon>
        <taxon>Anguilliformes</taxon>
        <taxon>Anguillidae</taxon>
        <taxon>Anguilla</taxon>
    </lineage>
</organism>
<dbReference type="AlphaFoldDB" id="A0A0E9X0K6"/>
<sequence>MPRRDFMQSKQRVTARIVIISRPEKKRRKCSILPTVSVIFVLMCLDPVQRDYVHRLQFSNTMKRQMKFLIESVFF</sequence>